<organism evidence="2 3">
    <name type="scientific">Pseudomonas oryzihabitans</name>
    <dbReference type="NCBI Taxonomy" id="47885"/>
    <lineage>
        <taxon>Bacteria</taxon>
        <taxon>Pseudomonadati</taxon>
        <taxon>Pseudomonadota</taxon>
        <taxon>Gammaproteobacteria</taxon>
        <taxon>Pseudomonadales</taxon>
        <taxon>Pseudomonadaceae</taxon>
        <taxon>Pseudomonas</taxon>
    </lineage>
</organism>
<dbReference type="Proteomes" id="UP001268036">
    <property type="component" value="Unassembled WGS sequence"/>
</dbReference>
<evidence type="ECO:0000256" key="1">
    <source>
        <dbReference type="SAM" id="MobiDB-lite"/>
    </source>
</evidence>
<sequence>MRNGQSTLYDDVLLVDGVRTPWTDLGGALGQVSPTDLGIAVARALLARGARRRGGGFRTGRLCGPGQLRRLSATAPHRPLRRGTRGGAGAAGAARLRHGPRVAAPGRRPTAERPGQPSALCGGRIHDPQSHRGLYPPQRLSPGRAGGVSRFSLGGAQGPGGGSGHARHGGAAGAAAWPGPGSRRCLGAVQLRAGPGGPAAGLVPRGDRTGGGGTLRIRGAGATGAAPAAGLCGGGARQPSSGDLTGGPGTADAGA</sequence>
<comment type="caution">
    <text evidence="2">The sequence shown here is derived from an EMBL/GenBank/DDBJ whole genome shotgun (WGS) entry which is preliminary data.</text>
</comment>
<reference evidence="2" key="1">
    <citation type="submission" date="2023-08" db="EMBL/GenBank/DDBJ databases">
        <title>Functional and genomic diversity of the sorghum phyllosphere microbiome.</title>
        <authorList>
            <person name="Shade A."/>
        </authorList>
    </citation>
    <scope>NUCLEOTIDE SEQUENCE</scope>
    <source>
        <strain evidence="2">SORGH_AS_0201</strain>
    </source>
</reference>
<evidence type="ECO:0000313" key="2">
    <source>
        <dbReference type="EMBL" id="MDR6234591.1"/>
    </source>
</evidence>
<evidence type="ECO:0000313" key="3">
    <source>
        <dbReference type="Proteomes" id="UP001268036"/>
    </source>
</evidence>
<feature type="region of interest" description="Disordered" evidence="1">
    <location>
        <begin position="195"/>
        <end position="255"/>
    </location>
</feature>
<gene>
    <name evidence="2" type="ORF">QE440_002332</name>
</gene>
<name>A0AAJ2BNH6_9PSED</name>
<accession>A0AAJ2BNH6</accession>
<feature type="compositionally biased region" description="Gly residues" evidence="1">
    <location>
        <begin position="155"/>
        <end position="164"/>
    </location>
</feature>
<dbReference type="EMBL" id="JAVJAF010000001">
    <property type="protein sequence ID" value="MDR6234591.1"/>
    <property type="molecule type" value="Genomic_DNA"/>
</dbReference>
<feature type="compositionally biased region" description="Low complexity" evidence="1">
    <location>
        <begin position="215"/>
        <end position="230"/>
    </location>
</feature>
<proteinExistence type="predicted"/>
<protein>
    <submittedName>
        <fullName evidence="2">Uncharacterized protein</fullName>
    </submittedName>
</protein>
<dbReference type="AlphaFoldDB" id="A0AAJ2BNH6"/>
<feature type="region of interest" description="Disordered" evidence="1">
    <location>
        <begin position="57"/>
        <end position="177"/>
    </location>
</feature>